<gene>
    <name evidence="2" type="ORF">PROFUN_14642</name>
</gene>
<dbReference type="Proteomes" id="UP000241769">
    <property type="component" value="Unassembled WGS sequence"/>
</dbReference>
<reference evidence="2 3" key="1">
    <citation type="journal article" date="2018" name="Genome Biol. Evol.">
        <title>Multiple Roots of Fruiting Body Formation in Amoebozoa.</title>
        <authorList>
            <person name="Hillmann F."/>
            <person name="Forbes G."/>
            <person name="Novohradska S."/>
            <person name="Ferling I."/>
            <person name="Riege K."/>
            <person name="Groth M."/>
            <person name="Westermann M."/>
            <person name="Marz M."/>
            <person name="Spaller T."/>
            <person name="Winckler T."/>
            <person name="Schaap P."/>
            <person name="Glockner G."/>
        </authorList>
    </citation>
    <scope>NUCLEOTIDE SEQUENCE [LARGE SCALE GENOMIC DNA]</scope>
    <source>
        <strain evidence="2 3">Jena</strain>
    </source>
</reference>
<accession>A0A2P6MZB7</accession>
<protein>
    <submittedName>
        <fullName evidence="2">Hemagglutinin-related autotransporter protein</fullName>
    </submittedName>
</protein>
<dbReference type="InParanoid" id="A0A2P6MZB7"/>
<dbReference type="EMBL" id="MDYQ01000284">
    <property type="protein sequence ID" value="PRP77051.1"/>
    <property type="molecule type" value="Genomic_DNA"/>
</dbReference>
<feature type="signal peptide" evidence="1">
    <location>
        <begin position="1"/>
        <end position="19"/>
    </location>
</feature>
<sequence>MKTSASSVLICILLTTVYAETLSGGINAQLGQKFSLSVAAGATATADVTFSAGGLLNDVISAASGFSAQLSVTNNGQTSGTYNLYITSYSNVNFAVGFNSALFGTASASSNFGYEADTSLDTGSFSASLSITPSFTLSGDTKYQLFYIFNSTDGLSSSGSGNGNLLGTLSYTPNGKNFTFTLPSIKKAYFLYGNYNSTTINVNPFPALYNLISTTVAGAETLFNYTNGQAQSLLLSVKSDTAALVETAYSQTIAIENAAAVTFQNTANKAYSDLKAFYNFTITNAKNLQGKLVYTFDQTLTAAQQTTYDTIKWVKIAADGTATLLTTQAKQTVDAAGKTTYQAIAALDATASNTVQYAVFVEKTVIFRGESRLTGIQIQAGATSAAKQLLYGGVSTNQTLLLASVAVASFSTATTGSLSLVLPTPTGYTVTLFVNNTGSTSGTFSLYSTIFADVKFTGGITGALYGNGQAGASFGFSASTDLQPGSFSAAVTITQPGLTLSATAQSALFYFFNATDGYTSGFASASQTSQFGLVASIPATSTRLSKTFALQPVQYSNYLLASVDLQSPPVIPAIYNVAATVYSNANTTYNFAGNLAASVYSSTDAQVKVTAAATAQLANNAQVQITNAGKETLTAVGRFYQVTLQKAQDLKGQLTFTLDATTAAAEKLTVEKLRWVQIAADGTATVVTSFTVSGSASGSASSSSSNSGSITTQSLQEGSATYALYTASAETTTAAPSSGIALAASVALVAAALFAL</sequence>
<evidence type="ECO:0000313" key="2">
    <source>
        <dbReference type="EMBL" id="PRP77051.1"/>
    </source>
</evidence>
<evidence type="ECO:0000313" key="3">
    <source>
        <dbReference type="Proteomes" id="UP000241769"/>
    </source>
</evidence>
<evidence type="ECO:0000256" key="1">
    <source>
        <dbReference type="SAM" id="SignalP"/>
    </source>
</evidence>
<comment type="caution">
    <text evidence="2">The sequence shown here is derived from an EMBL/GenBank/DDBJ whole genome shotgun (WGS) entry which is preliminary data.</text>
</comment>
<proteinExistence type="predicted"/>
<keyword evidence="3" id="KW-1185">Reference proteome</keyword>
<keyword evidence="1" id="KW-0732">Signal</keyword>
<feature type="chain" id="PRO_5015107078" evidence="1">
    <location>
        <begin position="20"/>
        <end position="756"/>
    </location>
</feature>
<name>A0A2P6MZB7_9EUKA</name>
<dbReference type="AlphaFoldDB" id="A0A2P6MZB7"/>
<organism evidence="2 3">
    <name type="scientific">Planoprotostelium fungivorum</name>
    <dbReference type="NCBI Taxonomy" id="1890364"/>
    <lineage>
        <taxon>Eukaryota</taxon>
        <taxon>Amoebozoa</taxon>
        <taxon>Evosea</taxon>
        <taxon>Variosea</taxon>
        <taxon>Cavosteliida</taxon>
        <taxon>Cavosteliaceae</taxon>
        <taxon>Planoprotostelium</taxon>
    </lineage>
</organism>